<feature type="non-terminal residue" evidence="7">
    <location>
        <position position="93"/>
    </location>
</feature>
<name>L1IYR9_GUITC</name>
<proteinExistence type="inferred from homology"/>
<gene>
    <name evidence="7" type="ORF">GUITHDRAFT_50248</name>
</gene>
<reference evidence="9" key="2">
    <citation type="submission" date="2012-11" db="EMBL/GenBank/DDBJ databases">
        <authorList>
            <person name="Kuo A."/>
            <person name="Curtis B.A."/>
            <person name="Tanifuji G."/>
            <person name="Burki F."/>
            <person name="Gruber A."/>
            <person name="Irimia M."/>
            <person name="Maruyama S."/>
            <person name="Arias M.C."/>
            <person name="Ball S.G."/>
            <person name="Gile G.H."/>
            <person name="Hirakawa Y."/>
            <person name="Hopkins J.F."/>
            <person name="Rensing S.A."/>
            <person name="Schmutz J."/>
            <person name="Symeonidi A."/>
            <person name="Elias M."/>
            <person name="Eveleigh R.J."/>
            <person name="Herman E.K."/>
            <person name="Klute M.J."/>
            <person name="Nakayama T."/>
            <person name="Obornik M."/>
            <person name="Reyes-Prieto A."/>
            <person name="Armbrust E.V."/>
            <person name="Aves S.J."/>
            <person name="Beiko R.G."/>
            <person name="Coutinho P."/>
            <person name="Dacks J.B."/>
            <person name="Durnford D.G."/>
            <person name="Fast N.M."/>
            <person name="Green B.R."/>
            <person name="Grisdale C."/>
            <person name="Hempe F."/>
            <person name="Henrissat B."/>
            <person name="Hoppner M.P."/>
            <person name="Ishida K.-I."/>
            <person name="Kim E."/>
            <person name="Koreny L."/>
            <person name="Kroth P.G."/>
            <person name="Liu Y."/>
            <person name="Malik S.-B."/>
            <person name="Maier U.G."/>
            <person name="McRose D."/>
            <person name="Mock T."/>
            <person name="Neilson J.A."/>
            <person name="Onodera N.T."/>
            <person name="Poole A.M."/>
            <person name="Pritham E.J."/>
            <person name="Richards T.A."/>
            <person name="Rocap G."/>
            <person name="Roy S.W."/>
            <person name="Sarai C."/>
            <person name="Schaack S."/>
            <person name="Shirato S."/>
            <person name="Slamovits C.H."/>
            <person name="Spencer D.F."/>
            <person name="Suzuki S."/>
            <person name="Worden A.Z."/>
            <person name="Zauner S."/>
            <person name="Barry K."/>
            <person name="Bell C."/>
            <person name="Bharti A.K."/>
            <person name="Crow J.A."/>
            <person name="Grimwood J."/>
            <person name="Kramer R."/>
            <person name="Lindquist E."/>
            <person name="Lucas S."/>
            <person name="Salamov A."/>
            <person name="McFadden G.I."/>
            <person name="Lane C.E."/>
            <person name="Keeling P.J."/>
            <person name="Gray M.W."/>
            <person name="Grigoriev I.V."/>
            <person name="Archibald J.M."/>
        </authorList>
    </citation>
    <scope>NUCLEOTIDE SEQUENCE</scope>
    <source>
        <strain evidence="9">CCMP2712</strain>
    </source>
</reference>
<dbReference type="AlphaFoldDB" id="L1IYR9"/>
<keyword evidence="3" id="KW-0805">Transcription regulation</keyword>
<comment type="similarity">
    <text evidence="2">Belongs to the SNAPC3/SRD2 family.</text>
</comment>
<dbReference type="GO" id="GO:0042796">
    <property type="term" value="P:snRNA transcription by RNA polymerase III"/>
    <property type="evidence" value="ECO:0007669"/>
    <property type="project" value="TreeGrafter"/>
</dbReference>
<dbReference type="OMA" id="CQMCDVF"/>
<reference evidence="8" key="3">
    <citation type="submission" date="2016-03" db="UniProtKB">
        <authorList>
            <consortium name="EnsemblProtists"/>
        </authorList>
    </citation>
    <scope>IDENTIFICATION</scope>
</reference>
<keyword evidence="5" id="KW-0804">Transcription</keyword>
<comment type="subcellular location">
    <subcellularLocation>
        <location evidence="1">Nucleus</location>
    </subcellularLocation>
</comment>
<keyword evidence="6" id="KW-0539">Nucleus</keyword>
<dbReference type="GO" id="GO:0001006">
    <property type="term" value="F:RNA polymerase III type 3 promoter sequence-specific DNA binding"/>
    <property type="evidence" value="ECO:0007669"/>
    <property type="project" value="TreeGrafter"/>
</dbReference>
<evidence type="ECO:0000313" key="7">
    <source>
        <dbReference type="EMBL" id="EKX41413.1"/>
    </source>
</evidence>
<protein>
    <submittedName>
        <fullName evidence="7 8">Uncharacterized protein</fullName>
    </submittedName>
</protein>
<dbReference type="GO" id="GO:0042795">
    <property type="term" value="P:snRNA transcription by RNA polymerase II"/>
    <property type="evidence" value="ECO:0007669"/>
    <property type="project" value="TreeGrafter"/>
</dbReference>
<accession>L1IYR9</accession>
<dbReference type="HOGENOM" id="CLU_041861_1_0_1"/>
<dbReference type="PANTHER" id="PTHR13421">
    <property type="entry name" value="SNRNA-ACTIVATING PROTEIN COMPLEX SUBUNIT 3"/>
    <property type="match status" value="1"/>
</dbReference>
<evidence type="ECO:0000256" key="5">
    <source>
        <dbReference type="ARBA" id="ARBA00023163"/>
    </source>
</evidence>
<keyword evidence="9" id="KW-1185">Reference proteome</keyword>
<reference evidence="7 9" key="1">
    <citation type="journal article" date="2012" name="Nature">
        <title>Algal genomes reveal evolutionary mosaicism and the fate of nucleomorphs.</title>
        <authorList>
            <consortium name="DOE Joint Genome Institute"/>
            <person name="Curtis B.A."/>
            <person name="Tanifuji G."/>
            <person name="Burki F."/>
            <person name="Gruber A."/>
            <person name="Irimia M."/>
            <person name="Maruyama S."/>
            <person name="Arias M.C."/>
            <person name="Ball S.G."/>
            <person name="Gile G.H."/>
            <person name="Hirakawa Y."/>
            <person name="Hopkins J.F."/>
            <person name="Kuo A."/>
            <person name="Rensing S.A."/>
            <person name="Schmutz J."/>
            <person name="Symeonidi A."/>
            <person name="Elias M."/>
            <person name="Eveleigh R.J."/>
            <person name="Herman E.K."/>
            <person name="Klute M.J."/>
            <person name="Nakayama T."/>
            <person name="Obornik M."/>
            <person name="Reyes-Prieto A."/>
            <person name="Armbrust E.V."/>
            <person name="Aves S.J."/>
            <person name="Beiko R.G."/>
            <person name="Coutinho P."/>
            <person name="Dacks J.B."/>
            <person name="Durnford D.G."/>
            <person name="Fast N.M."/>
            <person name="Green B.R."/>
            <person name="Grisdale C.J."/>
            <person name="Hempel F."/>
            <person name="Henrissat B."/>
            <person name="Hoppner M.P."/>
            <person name="Ishida K."/>
            <person name="Kim E."/>
            <person name="Koreny L."/>
            <person name="Kroth P.G."/>
            <person name="Liu Y."/>
            <person name="Malik S.B."/>
            <person name="Maier U.G."/>
            <person name="McRose D."/>
            <person name="Mock T."/>
            <person name="Neilson J.A."/>
            <person name="Onodera N.T."/>
            <person name="Poole A.M."/>
            <person name="Pritham E.J."/>
            <person name="Richards T.A."/>
            <person name="Rocap G."/>
            <person name="Roy S.W."/>
            <person name="Sarai C."/>
            <person name="Schaack S."/>
            <person name="Shirato S."/>
            <person name="Slamovits C.H."/>
            <person name="Spencer D.F."/>
            <person name="Suzuki S."/>
            <person name="Worden A.Z."/>
            <person name="Zauner S."/>
            <person name="Barry K."/>
            <person name="Bell C."/>
            <person name="Bharti A.K."/>
            <person name="Crow J.A."/>
            <person name="Grimwood J."/>
            <person name="Kramer R."/>
            <person name="Lindquist E."/>
            <person name="Lucas S."/>
            <person name="Salamov A."/>
            <person name="McFadden G.I."/>
            <person name="Lane C.E."/>
            <person name="Keeling P.J."/>
            <person name="Gray M.W."/>
            <person name="Grigoriev I.V."/>
            <person name="Archibald J.M."/>
        </authorList>
    </citation>
    <scope>NUCLEOTIDE SEQUENCE</scope>
    <source>
        <strain evidence="7 9">CCMP2712</strain>
    </source>
</reference>
<dbReference type="EnsemblProtists" id="EKX41413">
    <property type="protein sequence ID" value="EKX41413"/>
    <property type="gene ID" value="GUITHDRAFT_50248"/>
</dbReference>
<dbReference type="EMBL" id="JH993024">
    <property type="protein sequence ID" value="EKX41413.1"/>
    <property type="molecule type" value="Genomic_DNA"/>
</dbReference>
<dbReference type="GO" id="GO:0019185">
    <property type="term" value="C:snRNA-activating protein complex"/>
    <property type="evidence" value="ECO:0007669"/>
    <property type="project" value="TreeGrafter"/>
</dbReference>
<dbReference type="GO" id="GO:0005634">
    <property type="term" value="C:nucleus"/>
    <property type="evidence" value="ECO:0007669"/>
    <property type="project" value="UniProtKB-SubCell"/>
</dbReference>
<dbReference type="STRING" id="905079.L1IYR9"/>
<keyword evidence="4" id="KW-0238">DNA-binding</keyword>
<evidence type="ECO:0000256" key="3">
    <source>
        <dbReference type="ARBA" id="ARBA00023015"/>
    </source>
</evidence>
<evidence type="ECO:0000313" key="9">
    <source>
        <dbReference type="Proteomes" id="UP000011087"/>
    </source>
</evidence>
<dbReference type="Proteomes" id="UP000011087">
    <property type="component" value="Unassembled WGS sequence"/>
</dbReference>
<dbReference type="GeneID" id="17297986"/>
<dbReference type="GO" id="GO:0001046">
    <property type="term" value="F:core promoter sequence-specific DNA binding"/>
    <property type="evidence" value="ECO:0007669"/>
    <property type="project" value="TreeGrafter"/>
</dbReference>
<dbReference type="RefSeq" id="XP_005828393.1">
    <property type="nucleotide sequence ID" value="XM_005828336.1"/>
</dbReference>
<evidence type="ECO:0000256" key="2">
    <source>
        <dbReference type="ARBA" id="ARBA00010410"/>
    </source>
</evidence>
<dbReference type="KEGG" id="gtt:GUITHDRAFT_50248"/>
<evidence type="ECO:0000313" key="8">
    <source>
        <dbReference type="EnsemblProtists" id="EKX41413"/>
    </source>
</evidence>
<evidence type="ECO:0000256" key="1">
    <source>
        <dbReference type="ARBA" id="ARBA00004123"/>
    </source>
</evidence>
<dbReference type="InterPro" id="IPR022042">
    <property type="entry name" value="snRNA-activating_su3"/>
</dbReference>
<dbReference type="GO" id="GO:0000978">
    <property type="term" value="F:RNA polymerase II cis-regulatory region sequence-specific DNA binding"/>
    <property type="evidence" value="ECO:0007669"/>
    <property type="project" value="TreeGrafter"/>
</dbReference>
<evidence type="ECO:0000256" key="6">
    <source>
        <dbReference type="ARBA" id="ARBA00023242"/>
    </source>
</evidence>
<organism evidence="7">
    <name type="scientific">Guillardia theta (strain CCMP2712)</name>
    <name type="common">Cryptophyte</name>
    <dbReference type="NCBI Taxonomy" id="905079"/>
    <lineage>
        <taxon>Eukaryota</taxon>
        <taxon>Cryptophyceae</taxon>
        <taxon>Pyrenomonadales</taxon>
        <taxon>Geminigeraceae</taxon>
        <taxon>Guillardia</taxon>
    </lineage>
</organism>
<dbReference type="Pfam" id="PF12251">
    <property type="entry name" value="SNAPC3"/>
    <property type="match status" value="1"/>
</dbReference>
<feature type="non-terminal residue" evidence="7">
    <location>
        <position position="1"/>
    </location>
</feature>
<evidence type="ECO:0000256" key="4">
    <source>
        <dbReference type="ARBA" id="ARBA00023125"/>
    </source>
</evidence>
<dbReference type="OrthoDB" id="46583at2759"/>
<dbReference type="PANTHER" id="PTHR13421:SF16">
    <property type="entry name" value="SNRNA-ACTIVATING PROTEIN COMPLEX SUBUNIT 3"/>
    <property type="match status" value="1"/>
</dbReference>
<dbReference type="GO" id="GO:0003681">
    <property type="term" value="F:bent DNA binding"/>
    <property type="evidence" value="ECO:0007669"/>
    <property type="project" value="TreeGrafter"/>
</dbReference>
<dbReference type="PaxDb" id="55529-EKX41413"/>
<sequence>FSSLSVAVGRKYLFCHGGRCEHAVSSRGVGGLLTRRDTSSAPEKFPREVWRTRPFARRCQTCDKRTAGIVTYADRMSKETPGFFCRECFSSAH</sequence>